<evidence type="ECO:0000259" key="7">
    <source>
        <dbReference type="Pfam" id="PF00848"/>
    </source>
</evidence>
<dbReference type="InterPro" id="IPR036922">
    <property type="entry name" value="Rieske_2Fe-2S_sf"/>
</dbReference>
<comment type="similarity">
    <text evidence="3">Belongs to the choline monooxygenase family.</text>
</comment>
<evidence type="ECO:0000256" key="3">
    <source>
        <dbReference type="ARBA" id="ARBA00010848"/>
    </source>
</evidence>
<keyword evidence="9" id="KW-1185">Reference proteome</keyword>
<evidence type="ECO:0000256" key="5">
    <source>
        <dbReference type="ARBA" id="ARBA00014931"/>
    </source>
</evidence>
<evidence type="ECO:0000256" key="1">
    <source>
        <dbReference type="ARBA" id="ARBA00002149"/>
    </source>
</evidence>
<dbReference type="EMBL" id="ML120351">
    <property type="protein sequence ID" value="RPB06098.1"/>
    <property type="molecule type" value="Genomic_DNA"/>
</dbReference>
<comment type="catalytic activity">
    <reaction evidence="6">
        <text>choline + 2 reduced [2Fe-2S]-[ferredoxin] + O2 + 2 H(+) = betaine aldehyde hydrate + 2 oxidized [2Fe-2S]-[ferredoxin] + H2O</text>
        <dbReference type="Rhea" id="RHEA:17769"/>
        <dbReference type="Rhea" id="RHEA-COMP:10000"/>
        <dbReference type="Rhea" id="RHEA-COMP:10001"/>
        <dbReference type="ChEBI" id="CHEBI:15354"/>
        <dbReference type="ChEBI" id="CHEBI:15377"/>
        <dbReference type="ChEBI" id="CHEBI:15378"/>
        <dbReference type="ChEBI" id="CHEBI:15379"/>
        <dbReference type="ChEBI" id="CHEBI:15870"/>
        <dbReference type="ChEBI" id="CHEBI:33737"/>
        <dbReference type="ChEBI" id="CHEBI:33738"/>
        <dbReference type="EC" id="1.14.15.7"/>
    </reaction>
</comment>
<dbReference type="Gene3D" id="3.90.380.10">
    <property type="entry name" value="Naphthalene 1,2-dioxygenase Alpha Subunit, Chain A, domain 1"/>
    <property type="match status" value="2"/>
</dbReference>
<sequence length="331" mass="37208">MTATTTLPASWFQSTPLYQLERRAIFLKAWHFVGPFTRFVNRGEKVYYEIAQVKFYIVNTSPEGAGLGTNGIEVHRDNDDSSIRVHFTSGGLVFVTLSSESLAFEGFFPDLEPLLSKVDFTKLKYRRSISYEGGFNWKTMMDGYQECLHCQYTHPSFSKLYPPTSYSIQNHGSFCRHIADPKKPDDGLFLYFFPICTLNVYGGGMSSFCTCPTPDPTVSRMEFDYYYNGEDEAFEEYFKFLRQVALEDYELCVAAQQNLQRGVYVEGVLNPEQESGVIYYQQVVRNLVLTKYKAEKVEAEEGAAKDGISCVSAGNQASPGLSASTTVGVGA</sequence>
<dbReference type="EC" id="1.14.15.7" evidence="4"/>
<feature type="domain" description="Aromatic-ring-hydroxylating dioxygenase alpha subunit C-terminal" evidence="7">
    <location>
        <begin position="120"/>
        <end position="172"/>
    </location>
</feature>
<dbReference type="AlphaFoldDB" id="A0A3N4K9G9"/>
<evidence type="ECO:0000256" key="4">
    <source>
        <dbReference type="ARBA" id="ARBA00012763"/>
    </source>
</evidence>
<dbReference type="GO" id="GO:0019133">
    <property type="term" value="F:choline monooxygenase activity"/>
    <property type="evidence" value="ECO:0007669"/>
    <property type="project" value="UniProtKB-EC"/>
</dbReference>
<dbReference type="OrthoDB" id="426882at2759"/>
<evidence type="ECO:0000313" key="9">
    <source>
        <dbReference type="Proteomes" id="UP000276215"/>
    </source>
</evidence>
<dbReference type="PANTHER" id="PTHR43756">
    <property type="entry name" value="CHOLINE MONOOXYGENASE, CHLOROPLASTIC"/>
    <property type="match status" value="1"/>
</dbReference>
<comment type="function">
    <text evidence="1">Catalyzes the first step of the osmoprotectant glycine betaine synthesis.</text>
</comment>
<dbReference type="Proteomes" id="UP000276215">
    <property type="component" value="Unassembled WGS sequence"/>
</dbReference>
<evidence type="ECO:0000313" key="8">
    <source>
        <dbReference type="EMBL" id="RPB06098.1"/>
    </source>
</evidence>
<protein>
    <recommendedName>
        <fullName evidence="5">Choline monooxygenase, chloroplastic</fullName>
        <ecNumber evidence="4">1.14.15.7</ecNumber>
    </recommendedName>
</protein>
<dbReference type="GO" id="GO:0051537">
    <property type="term" value="F:2 iron, 2 sulfur cluster binding"/>
    <property type="evidence" value="ECO:0007669"/>
    <property type="project" value="InterPro"/>
</dbReference>
<gene>
    <name evidence="8" type="ORF">L873DRAFT_1660839</name>
</gene>
<feature type="domain" description="Aromatic-ring-hydroxylating dioxygenase alpha subunit C-terminal" evidence="7">
    <location>
        <begin position="188"/>
        <end position="288"/>
    </location>
</feature>
<dbReference type="Pfam" id="PF00848">
    <property type="entry name" value="Ring_hydroxyl_A"/>
    <property type="match status" value="2"/>
</dbReference>
<dbReference type="InterPro" id="IPR001663">
    <property type="entry name" value="Rng_hydr_dOase-A"/>
</dbReference>
<proteinExistence type="inferred from homology"/>
<dbReference type="CDD" id="cd00680">
    <property type="entry name" value="RHO_alpha_C"/>
    <property type="match status" value="1"/>
</dbReference>
<dbReference type="GO" id="GO:0019285">
    <property type="term" value="P:glycine betaine biosynthetic process from choline"/>
    <property type="evidence" value="ECO:0007669"/>
    <property type="project" value="UniProtKB-UniPathway"/>
</dbReference>
<evidence type="ECO:0000256" key="6">
    <source>
        <dbReference type="ARBA" id="ARBA00049097"/>
    </source>
</evidence>
<dbReference type="STRING" id="1336337.A0A3N4K9G9"/>
<comment type="pathway">
    <text evidence="2">Amine and polyamine biosynthesis; betaine biosynthesis via choline pathway; betaine aldehyde from choline (monooxygenase route): step 1/1.</text>
</comment>
<dbReference type="InterPro" id="IPR015879">
    <property type="entry name" value="Ring_hydroxy_dOase_asu_C_dom"/>
</dbReference>
<evidence type="ECO:0000256" key="2">
    <source>
        <dbReference type="ARBA" id="ARBA00004866"/>
    </source>
</evidence>
<dbReference type="SUPFAM" id="SSF50022">
    <property type="entry name" value="ISP domain"/>
    <property type="match status" value="1"/>
</dbReference>
<dbReference type="UniPathway" id="UPA00529">
    <property type="reaction ID" value="UER00430"/>
</dbReference>
<dbReference type="Gene3D" id="2.102.10.10">
    <property type="entry name" value="Rieske [2Fe-2S] iron-sulphur domain"/>
    <property type="match status" value="1"/>
</dbReference>
<dbReference type="GO" id="GO:0005506">
    <property type="term" value="F:iron ion binding"/>
    <property type="evidence" value="ECO:0007669"/>
    <property type="project" value="InterPro"/>
</dbReference>
<dbReference type="PANTHER" id="PTHR43756:SF3">
    <property type="entry name" value="CHOLINE MONOOXYGENASE, CHLOROPLASTIC"/>
    <property type="match status" value="1"/>
</dbReference>
<accession>A0A3N4K9G9</accession>
<dbReference type="SUPFAM" id="SSF55961">
    <property type="entry name" value="Bet v1-like"/>
    <property type="match status" value="1"/>
</dbReference>
<reference evidence="8 9" key="1">
    <citation type="journal article" date="2018" name="Nat. Ecol. Evol.">
        <title>Pezizomycetes genomes reveal the molecular basis of ectomycorrhizal truffle lifestyle.</title>
        <authorList>
            <person name="Murat C."/>
            <person name="Payen T."/>
            <person name="Noel B."/>
            <person name="Kuo A."/>
            <person name="Morin E."/>
            <person name="Chen J."/>
            <person name="Kohler A."/>
            <person name="Krizsan K."/>
            <person name="Balestrini R."/>
            <person name="Da Silva C."/>
            <person name="Montanini B."/>
            <person name="Hainaut M."/>
            <person name="Levati E."/>
            <person name="Barry K.W."/>
            <person name="Belfiori B."/>
            <person name="Cichocki N."/>
            <person name="Clum A."/>
            <person name="Dockter R.B."/>
            <person name="Fauchery L."/>
            <person name="Guy J."/>
            <person name="Iotti M."/>
            <person name="Le Tacon F."/>
            <person name="Lindquist E.A."/>
            <person name="Lipzen A."/>
            <person name="Malagnac F."/>
            <person name="Mello A."/>
            <person name="Molinier V."/>
            <person name="Miyauchi S."/>
            <person name="Poulain J."/>
            <person name="Riccioni C."/>
            <person name="Rubini A."/>
            <person name="Sitrit Y."/>
            <person name="Splivallo R."/>
            <person name="Traeger S."/>
            <person name="Wang M."/>
            <person name="Zifcakova L."/>
            <person name="Wipf D."/>
            <person name="Zambonelli A."/>
            <person name="Paolocci F."/>
            <person name="Nowrousian M."/>
            <person name="Ottonello S."/>
            <person name="Baldrian P."/>
            <person name="Spatafora J.W."/>
            <person name="Henrissat B."/>
            <person name="Nagy L.G."/>
            <person name="Aury J.M."/>
            <person name="Wincker P."/>
            <person name="Grigoriev I.V."/>
            <person name="Bonfante P."/>
            <person name="Martin F.M."/>
        </authorList>
    </citation>
    <scope>NUCLEOTIDE SEQUENCE [LARGE SCALE GENOMIC DNA]</scope>
    <source>
        <strain evidence="8 9">120613-1</strain>
    </source>
</reference>
<name>A0A3N4K9G9_9PEZI</name>
<organism evidence="8 9">
    <name type="scientific">Choiromyces venosus 120613-1</name>
    <dbReference type="NCBI Taxonomy" id="1336337"/>
    <lineage>
        <taxon>Eukaryota</taxon>
        <taxon>Fungi</taxon>
        <taxon>Dikarya</taxon>
        <taxon>Ascomycota</taxon>
        <taxon>Pezizomycotina</taxon>
        <taxon>Pezizomycetes</taxon>
        <taxon>Pezizales</taxon>
        <taxon>Tuberaceae</taxon>
        <taxon>Choiromyces</taxon>
    </lineage>
</organism>